<proteinExistence type="predicted"/>
<reference evidence="1 2" key="1">
    <citation type="submission" date="2021-10" db="EMBL/GenBank/DDBJ databases">
        <title>Anaerobic single-cell dispensing facilitates the cultivation of human gut bacteria.</title>
        <authorList>
            <person name="Afrizal A."/>
        </authorList>
    </citation>
    <scope>NUCLEOTIDE SEQUENCE [LARGE SCALE GENOMIC DNA]</scope>
    <source>
        <strain evidence="1 2">CLA-AA-H244</strain>
    </source>
</reference>
<dbReference type="InterPro" id="IPR006517">
    <property type="entry name" value="Phage_terminase_lsu-like_C"/>
</dbReference>
<keyword evidence="2" id="KW-1185">Reference proteome</keyword>
<protein>
    <submittedName>
        <fullName evidence="1">Phage terminase large subunit</fullName>
    </submittedName>
</protein>
<dbReference type="EMBL" id="JAJEQF010000029">
    <property type="protein sequence ID" value="MCC2168189.1"/>
    <property type="molecule type" value="Genomic_DNA"/>
</dbReference>
<dbReference type="NCBIfam" id="TIGR01630">
    <property type="entry name" value="psiM2_ORF9"/>
    <property type="match status" value="1"/>
</dbReference>
<evidence type="ECO:0000313" key="2">
    <source>
        <dbReference type="Proteomes" id="UP001199355"/>
    </source>
</evidence>
<comment type="caution">
    <text evidence="1">The sequence shown here is derived from an EMBL/GenBank/DDBJ whole genome shotgun (WGS) entry which is preliminary data.</text>
</comment>
<gene>
    <name evidence="1" type="primary">terL</name>
    <name evidence="1" type="ORF">LKD45_10905</name>
</gene>
<sequence>MNGSLAEQFKEQLNKRDSVRDKNLAAGRKDFRTFCELRKPDFYKPGREYQGTLCSTLQAAYEKRLVSEKTGKPIKYLIINLPPGFGKSYTLANFVNWCYGQDVKNKVITVSYNGIIAPEFSRTAKDMILEEETPGEESYVTRSFFPGLKVKYGDSSVMKWSLEGSYTSYLATSFDGTLTGMRGNIIIIDDPIKSAEEAVNDAVKEKHWNFFKNTLSSRMLPGALCIIVLTRWATDDLAGRVMDKFPDQCYELKIPALTEDSPEGVSTCEDLYPTEDLQQKRETLDEEIWGANYMQVPVDKKGALYGEFKTYDVLDPDKFEKFLNYTDTADEGADSLCSISGGQIGRYGYVTDIYYTDEPMEVTEPETARRLQAAGVRECLIESNNGGRGFARNVIRNLKELHCHKCSVTWFHQSKNKRTRILTNASNVMEQVIMPSDWKQRWPVFAQHVSRYQRKGKNDHDDAEDALTGFVELLNGDVKGKRKARVGKKSRLGL</sequence>
<evidence type="ECO:0000313" key="1">
    <source>
        <dbReference type="EMBL" id="MCC2168189.1"/>
    </source>
</evidence>
<dbReference type="AlphaFoldDB" id="A0AAE3AYE2"/>
<name>A0AAE3AYE2_9FIRM</name>
<organism evidence="1 2">
    <name type="scientific">Gallintestinimicrobium propionicum</name>
    <dbReference type="NCBI Taxonomy" id="2981770"/>
    <lineage>
        <taxon>Bacteria</taxon>
        <taxon>Bacillati</taxon>
        <taxon>Bacillota</taxon>
        <taxon>Clostridia</taxon>
        <taxon>Lachnospirales</taxon>
        <taxon>Lachnospiraceae</taxon>
        <taxon>Gallintestinimicrobium</taxon>
    </lineage>
</organism>
<accession>A0AAE3AYE2</accession>
<dbReference type="RefSeq" id="WP_308728540.1">
    <property type="nucleotide sequence ID" value="NZ_JAJEQF010000029.1"/>
</dbReference>
<dbReference type="Proteomes" id="UP001199355">
    <property type="component" value="Unassembled WGS sequence"/>
</dbReference>